<keyword evidence="3" id="KW-1185">Reference proteome</keyword>
<gene>
    <name evidence="2" type="ORF">EV192_106802</name>
</gene>
<comment type="caution">
    <text evidence="2">The sequence shown here is derived from an EMBL/GenBank/DDBJ whole genome shotgun (WGS) entry which is preliminary data.</text>
</comment>
<sequence>MAAGLTLVSVLTAACGQKIGGVATADPQAVVNTSTSETASPPTSNPLDGPPASGTPAMEQKLCKLLTFDDLPFKNQGANVTEPKSDVNISTDFDQSCRWTYQLAQQGLKVGVQLYYRKTQSLAVKNPNGTYTVAGRPVLYQQADDTSCVLSLKYADGNVGIGVIDASKLFGPQCEVGKHVAEAIIGREPQTLS</sequence>
<evidence type="ECO:0000256" key="1">
    <source>
        <dbReference type="SAM" id="MobiDB-lite"/>
    </source>
</evidence>
<organism evidence="2 3">
    <name type="scientific">Actinocrispum wychmicini</name>
    <dbReference type="NCBI Taxonomy" id="1213861"/>
    <lineage>
        <taxon>Bacteria</taxon>
        <taxon>Bacillati</taxon>
        <taxon>Actinomycetota</taxon>
        <taxon>Actinomycetes</taxon>
        <taxon>Pseudonocardiales</taxon>
        <taxon>Pseudonocardiaceae</taxon>
        <taxon>Actinocrispum</taxon>
    </lineage>
</organism>
<dbReference type="EMBL" id="SLWS01000006">
    <property type="protein sequence ID" value="TCO57325.1"/>
    <property type="molecule type" value="Genomic_DNA"/>
</dbReference>
<dbReference type="InterPro" id="IPR024520">
    <property type="entry name" value="DUF3558"/>
</dbReference>
<dbReference type="Pfam" id="PF12079">
    <property type="entry name" value="DUF3558"/>
    <property type="match status" value="1"/>
</dbReference>
<dbReference type="AlphaFoldDB" id="A0A4R2JT28"/>
<protein>
    <submittedName>
        <fullName evidence="2">Uncharacterized protein DUF3558</fullName>
    </submittedName>
</protein>
<proteinExistence type="predicted"/>
<accession>A0A4R2JT28</accession>
<name>A0A4R2JT28_9PSEU</name>
<reference evidence="2 3" key="1">
    <citation type="submission" date="2019-03" db="EMBL/GenBank/DDBJ databases">
        <title>Genomic Encyclopedia of Type Strains, Phase IV (KMG-IV): sequencing the most valuable type-strain genomes for metagenomic binning, comparative biology and taxonomic classification.</title>
        <authorList>
            <person name="Goeker M."/>
        </authorList>
    </citation>
    <scope>NUCLEOTIDE SEQUENCE [LARGE SCALE GENOMIC DNA]</scope>
    <source>
        <strain evidence="2 3">DSM 45934</strain>
    </source>
</reference>
<evidence type="ECO:0000313" key="2">
    <source>
        <dbReference type="EMBL" id="TCO57325.1"/>
    </source>
</evidence>
<feature type="compositionally biased region" description="Low complexity" evidence="1">
    <location>
        <begin position="33"/>
        <end position="46"/>
    </location>
</feature>
<feature type="region of interest" description="Disordered" evidence="1">
    <location>
        <begin position="31"/>
        <end position="55"/>
    </location>
</feature>
<evidence type="ECO:0000313" key="3">
    <source>
        <dbReference type="Proteomes" id="UP000295680"/>
    </source>
</evidence>
<dbReference type="Proteomes" id="UP000295680">
    <property type="component" value="Unassembled WGS sequence"/>
</dbReference>